<keyword evidence="3" id="KW-1185">Reference proteome</keyword>
<proteinExistence type="predicted"/>
<name>A0A656HC80_THINJ</name>
<protein>
    <recommendedName>
        <fullName evidence="4">DUF4381 domain-containing protein</fullName>
    </recommendedName>
</protein>
<evidence type="ECO:0000256" key="1">
    <source>
        <dbReference type="SAM" id="Phobius"/>
    </source>
</evidence>
<dbReference type="OrthoDB" id="283083at2"/>
<evidence type="ECO:0000313" key="3">
    <source>
        <dbReference type="Proteomes" id="UP000005317"/>
    </source>
</evidence>
<sequence length="158" mass="18462">MNPEDLPLHDIHLPDPVSWWPPAPGWWGLALLMLAVIAFLFWKRWRQQRGEKSLDLALLELERLQAKHGANTKELLRELSVLLRRVAISRYGRRQVSGLTGSAWVKFLDDKVGEKLFSGKLEHLLTEMPYRRETQAETSTLVLAVRYWIRMQRGKEHV</sequence>
<evidence type="ECO:0008006" key="4">
    <source>
        <dbReference type="Google" id="ProtNLM"/>
    </source>
</evidence>
<organism evidence="2 3">
    <name type="scientific">Thiothrix nivea (strain ATCC 35100 / DSM 5205 / JP2)</name>
    <dbReference type="NCBI Taxonomy" id="870187"/>
    <lineage>
        <taxon>Bacteria</taxon>
        <taxon>Pseudomonadati</taxon>
        <taxon>Pseudomonadota</taxon>
        <taxon>Gammaproteobacteria</taxon>
        <taxon>Thiotrichales</taxon>
        <taxon>Thiotrichaceae</taxon>
        <taxon>Thiothrix</taxon>
    </lineage>
</organism>
<keyword evidence="1" id="KW-0472">Membrane</keyword>
<accession>A0A656HC80</accession>
<dbReference type="InterPro" id="IPR025489">
    <property type="entry name" value="DUF4381"/>
</dbReference>
<dbReference type="EMBL" id="JH651384">
    <property type="protein sequence ID" value="EIJ33997.1"/>
    <property type="molecule type" value="Genomic_DNA"/>
</dbReference>
<evidence type="ECO:0000313" key="2">
    <source>
        <dbReference type="EMBL" id="EIJ33997.1"/>
    </source>
</evidence>
<keyword evidence="1" id="KW-1133">Transmembrane helix</keyword>
<feature type="transmembrane region" description="Helical" evidence="1">
    <location>
        <begin position="25"/>
        <end position="42"/>
    </location>
</feature>
<dbReference type="Proteomes" id="UP000005317">
    <property type="component" value="Unassembled WGS sequence"/>
</dbReference>
<keyword evidence="1" id="KW-0812">Transmembrane</keyword>
<dbReference type="RefSeq" id="WP_002707940.1">
    <property type="nucleotide sequence ID" value="NZ_JH651384.1"/>
</dbReference>
<gene>
    <name evidence="2" type="ORF">Thini_1394</name>
</gene>
<dbReference type="Pfam" id="PF14316">
    <property type="entry name" value="DUF4381"/>
    <property type="match status" value="1"/>
</dbReference>
<dbReference type="AlphaFoldDB" id="A0A656HC80"/>
<reference evidence="3" key="1">
    <citation type="journal article" date="2011" name="Stand. Genomic Sci.">
        <title>Genome sequence of the filamentous, gliding Thiothrix nivea neotype strain (JP2(T)).</title>
        <authorList>
            <person name="Lapidus A."/>
            <person name="Nolan M."/>
            <person name="Lucas S."/>
            <person name="Glavina Del Rio T."/>
            <person name="Tice H."/>
            <person name="Cheng J.F."/>
            <person name="Tapia R."/>
            <person name="Han C."/>
            <person name="Goodwin L."/>
            <person name="Pitluck S."/>
            <person name="Liolios K."/>
            <person name="Pagani I."/>
            <person name="Ivanova N."/>
            <person name="Huntemann M."/>
            <person name="Mavromatis K."/>
            <person name="Mikhailova N."/>
            <person name="Pati A."/>
            <person name="Chen A."/>
            <person name="Palaniappan K."/>
            <person name="Land M."/>
            <person name="Brambilla E.M."/>
            <person name="Rohde M."/>
            <person name="Abt B."/>
            <person name="Verbarg S."/>
            <person name="Goker M."/>
            <person name="Bristow J."/>
            <person name="Eisen J.A."/>
            <person name="Markowitz V."/>
            <person name="Hugenholtz P."/>
            <person name="Kyrpides N.C."/>
            <person name="Klenk H.P."/>
            <person name="Woyke T."/>
        </authorList>
    </citation>
    <scope>NUCLEOTIDE SEQUENCE [LARGE SCALE GENOMIC DNA]</scope>
    <source>
        <strain evidence="3">ATCC 35100 / DSM 5205 / JP2</strain>
    </source>
</reference>